<dbReference type="InterPro" id="IPR038726">
    <property type="entry name" value="PDDEXK_AddAB-type"/>
</dbReference>
<keyword evidence="3" id="KW-1185">Reference proteome</keyword>
<gene>
    <name evidence="2" type="ORF">KXJ69_04420</name>
</gene>
<name>A0A9X1FN09_9FLAO</name>
<feature type="domain" description="PD-(D/E)XK endonuclease-like" evidence="1">
    <location>
        <begin position="634"/>
        <end position="902"/>
    </location>
</feature>
<dbReference type="RefSeq" id="WP_219051676.1">
    <property type="nucleotide sequence ID" value="NZ_JAHWDP010000001.1"/>
</dbReference>
<reference evidence="2" key="1">
    <citation type="submission" date="2021-07" db="EMBL/GenBank/DDBJ databases">
        <title>Aureisphaera sp. CAU 1614 isolated from sea sediment.</title>
        <authorList>
            <person name="Kim W."/>
        </authorList>
    </citation>
    <scope>NUCLEOTIDE SEQUENCE</scope>
    <source>
        <strain evidence="2">CAU 1614</strain>
    </source>
</reference>
<accession>A0A9X1FN09</accession>
<comment type="caution">
    <text evidence="2">The sequence shown here is derived from an EMBL/GenBank/DDBJ whole genome shotgun (WGS) entry which is preliminary data.</text>
</comment>
<evidence type="ECO:0000313" key="2">
    <source>
        <dbReference type="EMBL" id="MBW2937335.1"/>
    </source>
</evidence>
<proteinExistence type="predicted"/>
<protein>
    <submittedName>
        <fullName evidence="2">PD-(D/E)XK nuclease family protein</fullName>
    </submittedName>
</protein>
<evidence type="ECO:0000313" key="3">
    <source>
        <dbReference type="Proteomes" id="UP001138686"/>
    </source>
</evidence>
<dbReference type="Proteomes" id="UP001138686">
    <property type="component" value="Unassembled WGS sequence"/>
</dbReference>
<dbReference type="AlphaFoldDB" id="A0A9X1FN09"/>
<dbReference type="Pfam" id="PF12705">
    <property type="entry name" value="PDDEXK_1"/>
    <property type="match status" value="1"/>
</dbReference>
<sequence>MKTFIEEVLSQIKIQDKNLSRAVFILPSKRAVGFLKRTLAKESGAPFFSPKIISIEEFIEEISGIAIVDSLTLLFSSYSVYLNTEGFSEKDTFEEYTSWGQAVLNDFNEIDRYLVPKSNFFNYLLSIQTLEKWGVKNDQTPFIKKYLSFWETLELFYENLNDHLLKEQSGYQGMVYRKAAEDIEHYIVSNGNRNHYFLGFNALNSAEQSIIQELLETGNTTVFWDMDPHLLKDADHAASYFLRNYKNIWNYYQNNAPSVIYSTNINKEITITEAQNDVGQVKYVGQLLSTYTLEMLERTAIVLADESLLTPLLYSLPNNVESINITMGLRITGLPEVDFFDYILDNFLNPEPFFYKKIEKLLLHPWVKKLMVSPETILQFIKTNNLSSISHQKLVDIGGLQNKEVIELLFRSDFENINEIIVHFQSLIKKLHASISLTLIEKSILAKIEAIFERLTLLTKQFDYLTTPLSLKNAFNQLVTKASIDFEGNPEKGLQIMGILETRVIDFENVILLSVNEGVLPSGKTNASFITYDLKLQFGLPLHPEKDAVYAYHFFHLLFRAKQATLLYSSQSKGLRTGEKSRFLLQLEIDYNLKKSITHHVQTSPISKHEKSLKEIEKTPEVINELRIIAEKGFSPSALMSYVRNPIDFYFERILGVNETDAVEETIEYNTLGTIVHEALEKLYAPFINSFLKEEQLSKCLKGVPAEVNQQFQKHFKEGDFSKGKNLIIFEIAKRYVENLINLDIDSLKNGNTIKILALEETLKTELHFPEIHFPVYLKGNVDRIDLFNNQLRIIDYKTGKVEQKELDIVDWENLSQDYKYSKAFQVLAYAYLYQKHISFKEVVAGVISFKNFNSGFLSFRKKEAPRASKGEEKINSEILNSFEEELKKLILEIVTPSIPFIEKEIK</sequence>
<organism evidence="2 3">
    <name type="scientific">Halomarinibacterium sedimenti</name>
    <dbReference type="NCBI Taxonomy" id="2857106"/>
    <lineage>
        <taxon>Bacteria</taxon>
        <taxon>Pseudomonadati</taxon>
        <taxon>Bacteroidota</taxon>
        <taxon>Flavobacteriia</taxon>
        <taxon>Flavobacteriales</taxon>
        <taxon>Flavobacteriaceae</taxon>
        <taxon>Halomarinibacterium</taxon>
    </lineage>
</organism>
<evidence type="ECO:0000259" key="1">
    <source>
        <dbReference type="Pfam" id="PF12705"/>
    </source>
</evidence>
<dbReference type="EMBL" id="JAHWDP010000001">
    <property type="protein sequence ID" value="MBW2937335.1"/>
    <property type="molecule type" value="Genomic_DNA"/>
</dbReference>